<accession>A0A4Z0GY24</accession>
<reference evidence="1 2" key="1">
    <citation type="journal article" date="2003" name="Int. J. Syst. Evol. Microbiol.">
        <title>Halobacillus salinus sp. nov., isolated from a salt lake on the coast of the East Sea in Korea.</title>
        <authorList>
            <person name="Yoon J.H."/>
            <person name="Kang K.H."/>
            <person name="Park Y.H."/>
        </authorList>
    </citation>
    <scope>NUCLEOTIDE SEQUENCE [LARGE SCALE GENOMIC DNA]</scope>
    <source>
        <strain evidence="1 2">HSL-3</strain>
    </source>
</reference>
<dbReference type="Proteomes" id="UP000297982">
    <property type="component" value="Unassembled WGS sequence"/>
</dbReference>
<dbReference type="RefSeq" id="WP_135327990.1">
    <property type="nucleotide sequence ID" value="NZ_SRJC01000003.1"/>
</dbReference>
<dbReference type="EMBL" id="SRJC01000003">
    <property type="protein sequence ID" value="TGB02347.1"/>
    <property type="molecule type" value="Genomic_DNA"/>
</dbReference>
<dbReference type="AlphaFoldDB" id="A0A4Z0GY24"/>
<proteinExistence type="predicted"/>
<organism evidence="1 2">
    <name type="scientific">Halobacillus salinus</name>
    <dbReference type="NCBI Taxonomy" id="192814"/>
    <lineage>
        <taxon>Bacteria</taxon>
        <taxon>Bacillati</taxon>
        <taxon>Bacillota</taxon>
        <taxon>Bacilli</taxon>
        <taxon>Bacillales</taxon>
        <taxon>Bacillaceae</taxon>
        <taxon>Halobacillus</taxon>
    </lineage>
</organism>
<evidence type="ECO:0000313" key="1">
    <source>
        <dbReference type="EMBL" id="TGB02347.1"/>
    </source>
</evidence>
<evidence type="ECO:0000313" key="2">
    <source>
        <dbReference type="Proteomes" id="UP000297982"/>
    </source>
</evidence>
<sequence>MLNVQPNLEVKLDTILKSQSPRYSVRAEGKLVAMVEEVADTATNDWKNQLLNTVRLHTVSSKKFQVTTPKSKVIATIEKARGFSENFDVFIAGNQVATLEQVFHVRSQTVTALSPEGEILLTAEGRNGASDFKIQQEDDRTISSISKRSIPNPSVKEALVAGEIYHVRHHEEVTELEQLIILAMTVMTVEQLHNA</sequence>
<comment type="caution">
    <text evidence="1">The sequence shown here is derived from an EMBL/GenBank/DDBJ whole genome shotgun (WGS) entry which is preliminary data.</text>
</comment>
<name>A0A4Z0GY24_9BACI</name>
<protein>
    <submittedName>
        <fullName evidence="1">Uncharacterized protein</fullName>
    </submittedName>
</protein>
<keyword evidence="2" id="KW-1185">Reference proteome</keyword>
<dbReference type="STRING" id="192814.GCA_900166575_03358"/>
<gene>
    <name evidence="1" type="ORF">E4663_13465</name>
</gene>